<dbReference type="InterPro" id="IPR036691">
    <property type="entry name" value="Endo/exonu/phosph_ase_sf"/>
</dbReference>
<reference evidence="3" key="1">
    <citation type="submission" date="2018-06" db="EMBL/GenBank/DDBJ databases">
        <title>Paenibacillus xerothermodurans sp. nov. an extremely dry heat resistant spore forming bacterium isolated from the soil of Cape Canaveral, Florida.</title>
        <authorList>
            <person name="Seuylemezian A."/>
            <person name="Kaur N."/>
            <person name="Patil P."/>
            <person name="Patil P."/>
            <person name="Mayilraj S."/>
            <person name="Vaishampayan P."/>
        </authorList>
    </citation>
    <scope>NUCLEOTIDE SEQUENCE [LARGE SCALE GENOMIC DNA]</scope>
    <source>
        <strain evidence="3">ATCC 27380</strain>
    </source>
</reference>
<keyword evidence="1" id="KW-0812">Transmembrane</keyword>
<dbReference type="EMBL" id="NHRJ02000005">
    <property type="protein sequence ID" value="PZE20831.1"/>
    <property type="molecule type" value="Genomic_DNA"/>
</dbReference>
<name>A0A2W1NCP6_PAEXE</name>
<dbReference type="InterPro" id="IPR051916">
    <property type="entry name" value="GPI-anchor_lipid_remodeler"/>
</dbReference>
<keyword evidence="1" id="KW-0472">Membrane</keyword>
<dbReference type="GO" id="GO:0003824">
    <property type="term" value="F:catalytic activity"/>
    <property type="evidence" value="ECO:0007669"/>
    <property type="project" value="InterPro"/>
</dbReference>
<dbReference type="PANTHER" id="PTHR14859:SF15">
    <property type="entry name" value="ENDONUCLEASE_EXONUCLEASE_PHOSPHATASE DOMAIN-CONTAINING PROTEIN"/>
    <property type="match status" value="1"/>
</dbReference>
<feature type="transmembrane region" description="Helical" evidence="1">
    <location>
        <begin position="20"/>
        <end position="37"/>
    </location>
</feature>
<dbReference type="InterPro" id="IPR005135">
    <property type="entry name" value="Endo/exonuclease/phosphatase"/>
</dbReference>
<sequence>MQLNVSTGFPVMGPGLGESVLLVLIVALIAASLFLTYRRSAAAESSASHISGSAPAGKHTFMTFNIRHAKGMDLQVRLDAIRDQIGREGADFVALQEVDRYQWRSGLHDQARYLANKLDMHYSFAPALKQGFSEYGVALLSRYPMHDVHTYPLPGEKEQRVLLTARTNIDGRPVTLATTHLGVSADERALQMPILHEILRSIGTPLVLMGDFNMSADDPLMQESLAFLHKVPLVEPGKTLHSGGEIDHIWTSFPNDDSARAVWTRASDHLPVVYAKSFSEAA</sequence>
<protein>
    <recommendedName>
        <fullName evidence="2">Endonuclease/exonuclease/phosphatase domain-containing protein</fullName>
    </recommendedName>
</protein>
<dbReference type="RefSeq" id="WP_089200202.1">
    <property type="nucleotide sequence ID" value="NZ_NHRJ02000005.1"/>
</dbReference>
<dbReference type="OrthoDB" id="155529at2"/>
<organism evidence="3 4">
    <name type="scientific">Paenibacillus xerothermodurans</name>
    <dbReference type="NCBI Taxonomy" id="1977292"/>
    <lineage>
        <taxon>Bacteria</taxon>
        <taxon>Bacillati</taxon>
        <taxon>Bacillota</taxon>
        <taxon>Bacilli</taxon>
        <taxon>Bacillales</taxon>
        <taxon>Paenibacillaceae</taxon>
        <taxon>Paenibacillus</taxon>
    </lineage>
</organism>
<dbReference type="Gene3D" id="3.60.10.10">
    <property type="entry name" value="Endonuclease/exonuclease/phosphatase"/>
    <property type="match status" value="1"/>
</dbReference>
<keyword evidence="1" id="KW-1133">Transmembrane helix</keyword>
<feature type="domain" description="Endonuclease/exonuclease/phosphatase" evidence="2">
    <location>
        <begin position="62"/>
        <end position="269"/>
    </location>
</feature>
<evidence type="ECO:0000313" key="4">
    <source>
        <dbReference type="Proteomes" id="UP000214746"/>
    </source>
</evidence>
<dbReference type="Proteomes" id="UP000214746">
    <property type="component" value="Unassembled WGS sequence"/>
</dbReference>
<dbReference type="AlphaFoldDB" id="A0A2W1NCP6"/>
<dbReference type="PANTHER" id="PTHR14859">
    <property type="entry name" value="CALCOFLUOR WHITE HYPERSENSITIVE PROTEIN PRECURSOR"/>
    <property type="match status" value="1"/>
</dbReference>
<accession>A0A2W1NCP6</accession>
<proteinExistence type="predicted"/>
<evidence type="ECO:0000259" key="2">
    <source>
        <dbReference type="Pfam" id="PF03372"/>
    </source>
</evidence>
<keyword evidence="4" id="KW-1185">Reference proteome</keyword>
<evidence type="ECO:0000256" key="1">
    <source>
        <dbReference type="SAM" id="Phobius"/>
    </source>
</evidence>
<comment type="caution">
    <text evidence="3">The sequence shown here is derived from an EMBL/GenBank/DDBJ whole genome shotgun (WGS) entry which is preliminary data.</text>
</comment>
<evidence type="ECO:0000313" key="3">
    <source>
        <dbReference type="EMBL" id="PZE20831.1"/>
    </source>
</evidence>
<dbReference type="GO" id="GO:0006506">
    <property type="term" value="P:GPI anchor biosynthetic process"/>
    <property type="evidence" value="ECO:0007669"/>
    <property type="project" value="TreeGrafter"/>
</dbReference>
<dbReference type="Pfam" id="PF03372">
    <property type="entry name" value="Exo_endo_phos"/>
    <property type="match status" value="1"/>
</dbReference>
<dbReference type="SUPFAM" id="SSF56219">
    <property type="entry name" value="DNase I-like"/>
    <property type="match status" value="1"/>
</dbReference>
<dbReference type="GO" id="GO:0016020">
    <property type="term" value="C:membrane"/>
    <property type="evidence" value="ECO:0007669"/>
    <property type="project" value="GOC"/>
</dbReference>
<gene>
    <name evidence="3" type="ORF">CBW46_011805</name>
</gene>